<proteinExistence type="predicted"/>
<keyword evidence="2" id="KW-1185">Reference proteome</keyword>
<dbReference type="EMBL" id="BSUO01000001">
    <property type="protein sequence ID" value="GMA38655.1"/>
    <property type="molecule type" value="Genomic_DNA"/>
</dbReference>
<name>A0ABQ6IMU2_9MICO</name>
<dbReference type="Proteomes" id="UP001157126">
    <property type="component" value="Unassembled WGS sequence"/>
</dbReference>
<evidence type="ECO:0000313" key="2">
    <source>
        <dbReference type="Proteomes" id="UP001157126"/>
    </source>
</evidence>
<accession>A0ABQ6IMU2</accession>
<evidence type="ECO:0000313" key="1">
    <source>
        <dbReference type="EMBL" id="GMA38655.1"/>
    </source>
</evidence>
<organism evidence="1 2">
    <name type="scientific">Mobilicoccus caccae</name>
    <dbReference type="NCBI Taxonomy" id="1859295"/>
    <lineage>
        <taxon>Bacteria</taxon>
        <taxon>Bacillati</taxon>
        <taxon>Actinomycetota</taxon>
        <taxon>Actinomycetes</taxon>
        <taxon>Micrococcales</taxon>
        <taxon>Dermatophilaceae</taxon>
        <taxon>Mobilicoccus</taxon>
    </lineage>
</organism>
<protein>
    <submittedName>
        <fullName evidence="1">Uncharacterized protein</fullName>
    </submittedName>
</protein>
<sequence>MKVVLVDTGRGRNVASVELWRSQLQLEHGDDLALLSWNHPRVALPVVDQLVFGPTLDWGRPEPVRPNVTVPRRVPGPVGTTAHLSRTDPRRVTAALRWRTRRLTRAASRRLTPITRRLPQPLASPMSALSSSSPLGVRLRSALGVRSDGVPTDFAIAVARSAQAAELASWADVVVPFDARSRKAAWVLAKRVSTHEAPMDMTTAVKIIEARRRAHG</sequence>
<gene>
    <name evidence="1" type="ORF">GCM10025883_07000</name>
</gene>
<reference evidence="2" key="1">
    <citation type="journal article" date="2019" name="Int. J. Syst. Evol. Microbiol.">
        <title>The Global Catalogue of Microorganisms (GCM) 10K type strain sequencing project: providing services to taxonomists for standard genome sequencing and annotation.</title>
        <authorList>
            <consortium name="The Broad Institute Genomics Platform"/>
            <consortium name="The Broad Institute Genome Sequencing Center for Infectious Disease"/>
            <person name="Wu L."/>
            <person name="Ma J."/>
        </authorList>
    </citation>
    <scope>NUCLEOTIDE SEQUENCE [LARGE SCALE GENOMIC DNA]</scope>
    <source>
        <strain evidence="2">NBRC 113072</strain>
    </source>
</reference>
<dbReference type="RefSeq" id="WP_284302710.1">
    <property type="nucleotide sequence ID" value="NZ_BSUO01000001.1"/>
</dbReference>
<comment type="caution">
    <text evidence="1">The sequence shown here is derived from an EMBL/GenBank/DDBJ whole genome shotgun (WGS) entry which is preliminary data.</text>
</comment>